<evidence type="ECO:0000313" key="2">
    <source>
        <dbReference type="Proteomes" id="UP000828941"/>
    </source>
</evidence>
<dbReference type="EMBL" id="CM039438">
    <property type="protein sequence ID" value="KAI4298803.1"/>
    <property type="molecule type" value="Genomic_DNA"/>
</dbReference>
<name>A0ACB9KNJ0_BAUVA</name>
<organism evidence="1 2">
    <name type="scientific">Bauhinia variegata</name>
    <name type="common">Purple orchid tree</name>
    <name type="synonym">Phanera variegata</name>
    <dbReference type="NCBI Taxonomy" id="167791"/>
    <lineage>
        <taxon>Eukaryota</taxon>
        <taxon>Viridiplantae</taxon>
        <taxon>Streptophyta</taxon>
        <taxon>Embryophyta</taxon>
        <taxon>Tracheophyta</taxon>
        <taxon>Spermatophyta</taxon>
        <taxon>Magnoliopsida</taxon>
        <taxon>eudicotyledons</taxon>
        <taxon>Gunneridae</taxon>
        <taxon>Pentapetalae</taxon>
        <taxon>rosids</taxon>
        <taxon>fabids</taxon>
        <taxon>Fabales</taxon>
        <taxon>Fabaceae</taxon>
        <taxon>Cercidoideae</taxon>
        <taxon>Cercideae</taxon>
        <taxon>Bauhiniinae</taxon>
        <taxon>Bauhinia</taxon>
    </lineage>
</organism>
<proteinExistence type="predicted"/>
<accession>A0ACB9KNJ0</accession>
<reference evidence="1 2" key="1">
    <citation type="journal article" date="2022" name="DNA Res.">
        <title>Chromosomal-level genome assembly of the orchid tree Bauhinia variegata (Leguminosae; Cercidoideae) supports the allotetraploid origin hypothesis of Bauhinia.</title>
        <authorList>
            <person name="Zhong Y."/>
            <person name="Chen Y."/>
            <person name="Zheng D."/>
            <person name="Pang J."/>
            <person name="Liu Y."/>
            <person name="Luo S."/>
            <person name="Meng S."/>
            <person name="Qian L."/>
            <person name="Wei D."/>
            <person name="Dai S."/>
            <person name="Zhou R."/>
        </authorList>
    </citation>
    <scope>NUCLEOTIDE SEQUENCE [LARGE SCALE GENOMIC DNA]</scope>
    <source>
        <strain evidence="1">BV-YZ2020</strain>
    </source>
</reference>
<dbReference type="Proteomes" id="UP000828941">
    <property type="component" value="Chromosome 13"/>
</dbReference>
<evidence type="ECO:0000313" key="1">
    <source>
        <dbReference type="EMBL" id="KAI4298803.1"/>
    </source>
</evidence>
<protein>
    <submittedName>
        <fullName evidence="1">Uncharacterized protein</fullName>
    </submittedName>
</protein>
<comment type="caution">
    <text evidence="1">The sequence shown here is derived from an EMBL/GenBank/DDBJ whole genome shotgun (WGS) entry which is preliminary data.</text>
</comment>
<gene>
    <name evidence="1" type="ORF">L6164_032321</name>
</gene>
<sequence length="75" mass="8125">MNMVHQIVMADCVSIKAIKSDPPLSSSDCQNDGTCSHGHKLMMGLCSTTSLRDYVIHGLPRGEGRRGETLQALQP</sequence>
<keyword evidence="2" id="KW-1185">Reference proteome</keyword>